<feature type="domain" description="N-acetyltransferase" evidence="1">
    <location>
        <begin position="15"/>
        <end position="178"/>
    </location>
</feature>
<dbReference type="PANTHER" id="PTHR43792">
    <property type="entry name" value="GNAT FAMILY, PUTATIVE (AFU_ORTHOLOGUE AFUA_3G00765)-RELATED-RELATED"/>
    <property type="match status" value="1"/>
</dbReference>
<proteinExistence type="predicted"/>
<sequence>MQAAEPIEILRTRRLRLRQFTPADAGLVVALLNSPGWLRYIGDRGVRDIAQARDWMACRLLNHYAETGHGFWAVERLDDGAPVGLCGLIHREGLPVPDLGYALLPEQEGQGFAREAAAACLVHGHQVLKMPRILAITSPENLASARVLAHIGMQEIGNVRLPNDPPDAPPLRLFESLA</sequence>
<accession>A0ABN1JPV4</accession>
<dbReference type="InterPro" id="IPR016181">
    <property type="entry name" value="Acyl_CoA_acyltransferase"/>
</dbReference>
<protein>
    <submittedName>
        <fullName evidence="2">GNAT family N-acetyltransferase</fullName>
    </submittedName>
</protein>
<dbReference type="PANTHER" id="PTHR43792:SF1">
    <property type="entry name" value="N-ACETYLTRANSFERASE DOMAIN-CONTAINING PROTEIN"/>
    <property type="match status" value="1"/>
</dbReference>
<organism evidence="2 3">
    <name type="scientific">Ideonella azotifigens</name>
    <dbReference type="NCBI Taxonomy" id="513160"/>
    <lineage>
        <taxon>Bacteria</taxon>
        <taxon>Pseudomonadati</taxon>
        <taxon>Pseudomonadota</taxon>
        <taxon>Betaproteobacteria</taxon>
        <taxon>Burkholderiales</taxon>
        <taxon>Sphaerotilaceae</taxon>
        <taxon>Ideonella</taxon>
    </lineage>
</organism>
<dbReference type="InterPro" id="IPR051531">
    <property type="entry name" value="N-acetyltransferase"/>
</dbReference>
<name>A0ABN1JPV4_9BURK</name>
<dbReference type="PROSITE" id="PS51186">
    <property type="entry name" value="GNAT"/>
    <property type="match status" value="1"/>
</dbReference>
<dbReference type="Proteomes" id="UP001500279">
    <property type="component" value="Unassembled WGS sequence"/>
</dbReference>
<reference evidence="2 3" key="1">
    <citation type="journal article" date="2019" name="Int. J. Syst. Evol. Microbiol.">
        <title>The Global Catalogue of Microorganisms (GCM) 10K type strain sequencing project: providing services to taxonomists for standard genome sequencing and annotation.</title>
        <authorList>
            <consortium name="The Broad Institute Genomics Platform"/>
            <consortium name="The Broad Institute Genome Sequencing Center for Infectious Disease"/>
            <person name="Wu L."/>
            <person name="Ma J."/>
        </authorList>
    </citation>
    <scope>NUCLEOTIDE SEQUENCE [LARGE SCALE GENOMIC DNA]</scope>
    <source>
        <strain evidence="2 3">JCM 15503</strain>
    </source>
</reference>
<dbReference type="InterPro" id="IPR000182">
    <property type="entry name" value="GNAT_dom"/>
</dbReference>
<evidence type="ECO:0000259" key="1">
    <source>
        <dbReference type="PROSITE" id="PS51186"/>
    </source>
</evidence>
<dbReference type="RefSeq" id="WP_141285280.1">
    <property type="nucleotide sequence ID" value="NZ_BAAAEW010000004.1"/>
</dbReference>
<evidence type="ECO:0000313" key="2">
    <source>
        <dbReference type="EMBL" id="GAA0744249.1"/>
    </source>
</evidence>
<dbReference type="Gene3D" id="3.40.630.30">
    <property type="match status" value="1"/>
</dbReference>
<comment type="caution">
    <text evidence="2">The sequence shown here is derived from an EMBL/GenBank/DDBJ whole genome shotgun (WGS) entry which is preliminary data.</text>
</comment>
<keyword evidence="3" id="KW-1185">Reference proteome</keyword>
<dbReference type="SUPFAM" id="SSF55729">
    <property type="entry name" value="Acyl-CoA N-acyltransferases (Nat)"/>
    <property type="match status" value="1"/>
</dbReference>
<dbReference type="EMBL" id="BAAAEW010000004">
    <property type="protein sequence ID" value="GAA0744249.1"/>
    <property type="molecule type" value="Genomic_DNA"/>
</dbReference>
<gene>
    <name evidence="2" type="ORF">GCM10009107_09550</name>
</gene>
<evidence type="ECO:0000313" key="3">
    <source>
        <dbReference type="Proteomes" id="UP001500279"/>
    </source>
</evidence>
<dbReference type="Pfam" id="PF13302">
    <property type="entry name" value="Acetyltransf_3"/>
    <property type="match status" value="1"/>
</dbReference>